<keyword evidence="1" id="KW-0678">Repressor</keyword>
<dbReference type="InterPro" id="IPR036271">
    <property type="entry name" value="Tet_transcr_reg_TetR-rel_C_sf"/>
</dbReference>
<feature type="DNA-binding region" description="H-T-H motif" evidence="5">
    <location>
        <begin position="44"/>
        <end position="63"/>
    </location>
</feature>
<dbReference type="InterPro" id="IPR050109">
    <property type="entry name" value="HTH-type_TetR-like_transc_reg"/>
</dbReference>
<proteinExistence type="predicted"/>
<keyword evidence="2" id="KW-0805">Transcription regulation</keyword>
<name>A0A5B8IP22_9ACTN</name>
<evidence type="ECO:0000313" key="8">
    <source>
        <dbReference type="Proteomes" id="UP000320580"/>
    </source>
</evidence>
<dbReference type="OrthoDB" id="9816296at2"/>
<evidence type="ECO:0000256" key="5">
    <source>
        <dbReference type="PROSITE-ProRule" id="PRU00335"/>
    </source>
</evidence>
<evidence type="ECO:0000313" key="7">
    <source>
        <dbReference type="EMBL" id="QDY80388.1"/>
    </source>
</evidence>
<dbReference type="SUPFAM" id="SSF48498">
    <property type="entry name" value="Tetracyclin repressor-like, C-terminal domain"/>
    <property type="match status" value="1"/>
</dbReference>
<sequence>MLWAGRIDYVPYDRIVVVMSESRQVKLADALLRIAATRGLDQVSVREVASAAGVSIGAVQYYFSTKDEMLAFAFRQVVERTRARISGLDAVAGRRQALGAALRQLLPLDTQRLAECRVYLAFAARATTSPTLAAIQNATLTGIHEELRQTLASLPDPPPGLPALHPARDARLLLALVDGLMFDSVTAPTALPPAAAAEALDTYLERILPSGH</sequence>
<dbReference type="InterPro" id="IPR001647">
    <property type="entry name" value="HTH_TetR"/>
</dbReference>
<dbReference type="Pfam" id="PF00440">
    <property type="entry name" value="TetR_N"/>
    <property type="match status" value="1"/>
</dbReference>
<evidence type="ECO:0000259" key="6">
    <source>
        <dbReference type="PROSITE" id="PS50977"/>
    </source>
</evidence>
<evidence type="ECO:0000256" key="2">
    <source>
        <dbReference type="ARBA" id="ARBA00023015"/>
    </source>
</evidence>
<keyword evidence="3 5" id="KW-0238">DNA-binding</keyword>
<accession>A0A5B8IP22</accession>
<dbReference type="PANTHER" id="PTHR30055">
    <property type="entry name" value="HTH-TYPE TRANSCRIPTIONAL REGULATOR RUTR"/>
    <property type="match status" value="1"/>
</dbReference>
<dbReference type="EMBL" id="CP042266">
    <property type="protein sequence ID" value="QDY80388.1"/>
    <property type="molecule type" value="Genomic_DNA"/>
</dbReference>
<gene>
    <name evidence="7" type="ORF">FQU76_32095</name>
</gene>
<organism evidence="7 8">
    <name type="scientific">Streptomyces qinzhouensis</name>
    <dbReference type="NCBI Taxonomy" id="2599401"/>
    <lineage>
        <taxon>Bacteria</taxon>
        <taxon>Bacillati</taxon>
        <taxon>Actinomycetota</taxon>
        <taxon>Actinomycetes</taxon>
        <taxon>Kitasatosporales</taxon>
        <taxon>Streptomycetaceae</taxon>
        <taxon>Streptomyces</taxon>
    </lineage>
</organism>
<evidence type="ECO:0000256" key="4">
    <source>
        <dbReference type="ARBA" id="ARBA00023163"/>
    </source>
</evidence>
<dbReference type="GO" id="GO:0003700">
    <property type="term" value="F:DNA-binding transcription factor activity"/>
    <property type="evidence" value="ECO:0007669"/>
    <property type="project" value="TreeGrafter"/>
</dbReference>
<keyword evidence="8" id="KW-1185">Reference proteome</keyword>
<dbReference type="InterPro" id="IPR009057">
    <property type="entry name" value="Homeodomain-like_sf"/>
</dbReference>
<dbReference type="PANTHER" id="PTHR30055:SF234">
    <property type="entry name" value="HTH-TYPE TRANSCRIPTIONAL REGULATOR BETI"/>
    <property type="match status" value="1"/>
</dbReference>
<dbReference type="PROSITE" id="PS50977">
    <property type="entry name" value="HTH_TETR_2"/>
    <property type="match status" value="1"/>
</dbReference>
<dbReference type="Gene3D" id="1.10.357.10">
    <property type="entry name" value="Tetracycline Repressor, domain 2"/>
    <property type="match status" value="1"/>
</dbReference>
<evidence type="ECO:0000256" key="3">
    <source>
        <dbReference type="ARBA" id="ARBA00023125"/>
    </source>
</evidence>
<keyword evidence="4" id="KW-0804">Transcription</keyword>
<evidence type="ECO:0000256" key="1">
    <source>
        <dbReference type="ARBA" id="ARBA00022491"/>
    </source>
</evidence>
<dbReference type="InterPro" id="IPR039538">
    <property type="entry name" value="BetI_C"/>
</dbReference>
<dbReference type="AlphaFoldDB" id="A0A5B8IP22"/>
<dbReference type="KEGG" id="sqz:FQU76_32095"/>
<reference evidence="7 8" key="1">
    <citation type="submission" date="2019-07" db="EMBL/GenBank/DDBJ databases">
        <authorList>
            <person name="Zhu P."/>
        </authorList>
    </citation>
    <scope>NUCLEOTIDE SEQUENCE [LARGE SCALE GENOMIC DNA]</scope>
    <source>
        <strain evidence="7 8">SSL-25</strain>
    </source>
</reference>
<dbReference type="Pfam" id="PF13977">
    <property type="entry name" value="TetR_C_6"/>
    <property type="match status" value="1"/>
</dbReference>
<dbReference type="Proteomes" id="UP000320580">
    <property type="component" value="Chromosome"/>
</dbReference>
<dbReference type="SUPFAM" id="SSF46689">
    <property type="entry name" value="Homeodomain-like"/>
    <property type="match status" value="1"/>
</dbReference>
<feature type="domain" description="HTH tetR-type" evidence="6">
    <location>
        <begin position="21"/>
        <end position="81"/>
    </location>
</feature>
<protein>
    <submittedName>
        <fullName evidence="7">TetR family transcriptional regulator</fullName>
    </submittedName>
</protein>
<dbReference type="PRINTS" id="PR00455">
    <property type="entry name" value="HTHTETR"/>
</dbReference>
<dbReference type="GO" id="GO:0000976">
    <property type="term" value="F:transcription cis-regulatory region binding"/>
    <property type="evidence" value="ECO:0007669"/>
    <property type="project" value="TreeGrafter"/>
</dbReference>